<dbReference type="RefSeq" id="WP_171835180.1">
    <property type="nucleotide sequence ID" value="NZ_CP053708.1"/>
</dbReference>
<dbReference type="EMBL" id="CP053708">
    <property type="protein sequence ID" value="QKE91724.1"/>
    <property type="molecule type" value="Genomic_DNA"/>
</dbReference>
<keyword evidence="3" id="KW-1185">Reference proteome</keyword>
<keyword evidence="1" id="KW-0472">Membrane</keyword>
<sequence>MSDQILTERLRRNSEVSVTESNASRSSVLAGPPAWAIVATLVLVVASIAVGVAAALTRGPWLDEFWTLWATDPTIPWQQALQERWLTDVHPPAFSAFSRLLAGLLGPEVTIRRLQNLLPLLGLLGAFVYAAMEWPRARRFLATYAVLAFSSYFMTAYLAEYRSYFAQFCFGLVFYGSGYALLSGELELSTTARRVAAGALLVTSVLLVNLHFVTAIVALISLAGLMLAALAFRQRQLAVLFCVAGFLSTIPLAVTTMFQLHQLLGRTGGHFWIETGVREAVTIVAGSFVKGVGCSLIAVVAAILTLGRRAGRPNAGIGRDRQIGLIFAGLAAGSALVLLGINLQTPIIIDRYLVLCSAAMVCGLAILAKDILFDRRWGFVLLLANAAAFIAVSGLKLVREPRWNATAELIAGAVTRCPATRVEAFQFLYPGTLPNEAAVLSQAYRYLGDRHGFAVQAAGLATFRPPNSTSTCGDILWVEHLLWPGHDPDTNDRLVRDAARRALGPIDLSRTVVLRAKTGAIIVPAAEQSP</sequence>
<feature type="transmembrane region" description="Helical" evidence="1">
    <location>
        <begin position="140"/>
        <end position="159"/>
    </location>
</feature>
<dbReference type="KEGG" id="lck:HN018_18305"/>
<keyword evidence="1" id="KW-1133">Transmembrane helix</keyword>
<feature type="transmembrane region" description="Helical" evidence="1">
    <location>
        <begin position="349"/>
        <end position="367"/>
    </location>
</feature>
<feature type="transmembrane region" description="Helical" evidence="1">
    <location>
        <begin position="237"/>
        <end position="260"/>
    </location>
</feature>
<feature type="transmembrane region" description="Helical" evidence="1">
    <location>
        <begin position="379"/>
        <end position="398"/>
    </location>
</feature>
<keyword evidence="1" id="KW-0812">Transmembrane</keyword>
<gene>
    <name evidence="2" type="ORF">HN018_18305</name>
</gene>
<evidence type="ECO:0000313" key="2">
    <source>
        <dbReference type="EMBL" id="QKE91724.1"/>
    </source>
</evidence>
<feature type="transmembrane region" description="Helical" evidence="1">
    <location>
        <begin position="280"/>
        <end position="304"/>
    </location>
</feature>
<dbReference type="AlphaFoldDB" id="A0A6M8HT80"/>
<evidence type="ECO:0008006" key="4">
    <source>
        <dbReference type="Google" id="ProtNLM"/>
    </source>
</evidence>
<dbReference type="Proteomes" id="UP000500767">
    <property type="component" value="Chromosome"/>
</dbReference>
<proteinExistence type="predicted"/>
<protein>
    <recommendedName>
        <fullName evidence="4">Glycosyltransferase RgtA/B/C/D-like domain-containing protein</fullName>
    </recommendedName>
</protein>
<feature type="transmembrane region" description="Helical" evidence="1">
    <location>
        <begin position="34"/>
        <end position="56"/>
    </location>
</feature>
<name>A0A6M8HT80_9PROT</name>
<evidence type="ECO:0000313" key="3">
    <source>
        <dbReference type="Proteomes" id="UP000500767"/>
    </source>
</evidence>
<evidence type="ECO:0000256" key="1">
    <source>
        <dbReference type="SAM" id="Phobius"/>
    </source>
</evidence>
<reference evidence="2 3" key="1">
    <citation type="journal article" date="2014" name="World J. Microbiol. Biotechnol.">
        <title>Biodiversity and physiological characteristics of Antarctic and Arctic lichens-associated bacteria.</title>
        <authorList>
            <person name="Lee Y.M."/>
            <person name="Kim E.H."/>
            <person name="Lee H.K."/>
            <person name="Hong S.G."/>
        </authorList>
    </citation>
    <scope>NUCLEOTIDE SEQUENCE [LARGE SCALE GENOMIC DNA]</scope>
    <source>
        <strain evidence="2 3">PAMC 26569</strain>
    </source>
</reference>
<organism evidence="2 3">
    <name type="scientific">Lichenicola cladoniae</name>
    <dbReference type="NCBI Taxonomy" id="1484109"/>
    <lineage>
        <taxon>Bacteria</taxon>
        <taxon>Pseudomonadati</taxon>
        <taxon>Pseudomonadota</taxon>
        <taxon>Alphaproteobacteria</taxon>
        <taxon>Acetobacterales</taxon>
        <taxon>Acetobacteraceae</taxon>
        <taxon>Lichenicola</taxon>
    </lineage>
</organism>
<feature type="transmembrane region" description="Helical" evidence="1">
    <location>
        <begin position="202"/>
        <end position="230"/>
    </location>
</feature>
<feature type="transmembrane region" description="Helical" evidence="1">
    <location>
        <begin position="325"/>
        <end position="343"/>
    </location>
</feature>
<accession>A0A6M8HT80</accession>